<dbReference type="GO" id="GO:0030496">
    <property type="term" value="C:midbody"/>
    <property type="evidence" value="ECO:0007669"/>
    <property type="project" value="TreeGrafter"/>
</dbReference>
<keyword evidence="2" id="KW-0862">Zinc</keyword>
<dbReference type="PROSITE" id="PS50081">
    <property type="entry name" value="ZF_DAG_PE_2"/>
    <property type="match status" value="1"/>
</dbReference>
<dbReference type="GO" id="GO:0005096">
    <property type="term" value="F:GTPase activator activity"/>
    <property type="evidence" value="ECO:0007669"/>
    <property type="project" value="TreeGrafter"/>
</dbReference>
<feature type="domain" description="Phorbol-ester/DAG-type" evidence="3">
    <location>
        <begin position="150"/>
        <end position="199"/>
    </location>
</feature>
<proteinExistence type="predicted"/>
<dbReference type="GO" id="GO:0046872">
    <property type="term" value="F:metal ion binding"/>
    <property type="evidence" value="ECO:0007669"/>
    <property type="project" value="UniProtKB-KW"/>
</dbReference>
<keyword evidence="1" id="KW-0479">Metal-binding</keyword>
<dbReference type="Pfam" id="PF00130">
    <property type="entry name" value="C1_1"/>
    <property type="match status" value="1"/>
</dbReference>
<name>A0A095CAT7_SCHHA</name>
<dbReference type="CDD" id="cd20821">
    <property type="entry name" value="C1_MgcRacGAP"/>
    <property type="match status" value="1"/>
</dbReference>
<dbReference type="GO" id="GO:0097149">
    <property type="term" value="C:centralspindlin complex"/>
    <property type="evidence" value="ECO:0007669"/>
    <property type="project" value="TreeGrafter"/>
</dbReference>
<dbReference type="SUPFAM" id="SSF57889">
    <property type="entry name" value="Cysteine-rich domain"/>
    <property type="match status" value="1"/>
</dbReference>
<dbReference type="AlphaFoldDB" id="A0A095CAT7"/>
<dbReference type="InterPro" id="IPR002219">
    <property type="entry name" value="PKC_DAG/PE"/>
</dbReference>
<dbReference type="STRING" id="6185.A0A095CAT7"/>
<evidence type="ECO:0000256" key="1">
    <source>
        <dbReference type="ARBA" id="ARBA00022723"/>
    </source>
</evidence>
<dbReference type="GO" id="GO:0051256">
    <property type="term" value="P:mitotic spindle midzone assembly"/>
    <property type="evidence" value="ECO:0007669"/>
    <property type="project" value="TreeGrafter"/>
</dbReference>
<evidence type="ECO:0000313" key="4">
    <source>
        <dbReference type="EMBL" id="KGB39543.1"/>
    </source>
</evidence>
<evidence type="ECO:0000256" key="2">
    <source>
        <dbReference type="ARBA" id="ARBA00022833"/>
    </source>
</evidence>
<organism evidence="4">
    <name type="scientific">Schistosoma haematobium</name>
    <name type="common">Blood fluke</name>
    <dbReference type="NCBI Taxonomy" id="6185"/>
    <lineage>
        <taxon>Eukaryota</taxon>
        <taxon>Metazoa</taxon>
        <taxon>Spiralia</taxon>
        <taxon>Lophotrochozoa</taxon>
        <taxon>Platyhelminthes</taxon>
        <taxon>Trematoda</taxon>
        <taxon>Digenea</taxon>
        <taxon>Strigeidida</taxon>
        <taxon>Schistosomatoidea</taxon>
        <taxon>Schistosomatidae</taxon>
        <taxon>Schistosoma</taxon>
    </lineage>
</organism>
<dbReference type="EMBL" id="KL251227">
    <property type="protein sequence ID" value="KGB39543.1"/>
    <property type="molecule type" value="Genomic_DNA"/>
</dbReference>
<sequence>MFEAEVQKRRRIERSRKSLEHKINMIRQVLLVNDVDSARRHLDAIDLSTNEINQSCNEWSVGSSIGHVNTPVDSESVVKKGRNSGRISKKLGRASSVSHTGAARRSATKQELRCASVQKFIVRRSGESLSSKSPQNSAQRLGTINRLNRPHNFVSRTVLRMEVCSACGRRITFGKASYKCLVCRLVVHPACRQMVLRLLFSLSDDIYSSFLSDWDNTSENNSETRKNYFTSLTTDMNSSEITPNSHNNNNNNRLCDMGGSTRKGFLPNLLSSFRDMSS</sequence>
<protein>
    <submittedName>
        <fullName evidence="4">Rac GTPase-activating protein 1</fullName>
    </submittedName>
</protein>
<dbReference type="PANTHER" id="PTHR46199">
    <property type="entry name" value="RAC GTPASE-ACTIVATING PROTEIN 1"/>
    <property type="match status" value="1"/>
</dbReference>
<dbReference type="GO" id="GO:0032154">
    <property type="term" value="C:cleavage furrow"/>
    <property type="evidence" value="ECO:0007669"/>
    <property type="project" value="TreeGrafter"/>
</dbReference>
<dbReference type="GO" id="GO:0005634">
    <property type="term" value="C:nucleus"/>
    <property type="evidence" value="ECO:0007669"/>
    <property type="project" value="TreeGrafter"/>
</dbReference>
<dbReference type="GO" id="GO:0000281">
    <property type="term" value="P:mitotic cytokinesis"/>
    <property type="evidence" value="ECO:0007669"/>
    <property type="project" value="TreeGrafter"/>
</dbReference>
<dbReference type="PANTHER" id="PTHR46199:SF3">
    <property type="entry name" value="RAC GTPASE-ACTIVATING PROTEIN 1"/>
    <property type="match status" value="1"/>
</dbReference>
<dbReference type="Gene3D" id="3.30.60.20">
    <property type="match status" value="1"/>
</dbReference>
<accession>A0A095CAT7</accession>
<gene>
    <name evidence="4" type="ORF">MS3_07984</name>
</gene>
<dbReference type="GO" id="GO:0051233">
    <property type="term" value="C:spindle midzone"/>
    <property type="evidence" value="ECO:0007669"/>
    <property type="project" value="TreeGrafter"/>
</dbReference>
<evidence type="ECO:0000259" key="3">
    <source>
        <dbReference type="PROSITE" id="PS50081"/>
    </source>
</evidence>
<dbReference type="InterPro" id="IPR046349">
    <property type="entry name" value="C1-like_sf"/>
</dbReference>
<dbReference type="GO" id="GO:0007266">
    <property type="term" value="P:Rho protein signal transduction"/>
    <property type="evidence" value="ECO:0007669"/>
    <property type="project" value="TreeGrafter"/>
</dbReference>
<reference evidence="4" key="1">
    <citation type="journal article" date="2012" name="Nat. Genet.">
        <title>Whole-genome sequence of Schistosoma haematobium.</title>
        <authorList>
            <person name="Young N.D."/>
            <person name="Jex A.R."/>
            <person name="Li B."/>
            <person name="Liu S."/>
            <person name="Yang L."/>
            <person name="Xiong Z."/>
            <person name="Li Y."/>
            <person name="Cantacessi C."/>
            <person name="Hall R.S."/>
            <person name="Xu X."/>
            <person name="Chen F."/>
            <person name="Wu X."/>
            <person name="Zerlotini A."/>
            <person name="Oliveira G."/>
            <person name="Hofmann A."/>
            <person name="Zhang G."/>
            <person name="Fang X."/>
            <person name="Kang Y."/>
            <person name="Campbell B.E."/>
            <person name="Loukas A."/>
            <person name="Ranganathan S."/>
            <person name="Rollinson D."/>
            <person name="Rinaldi G."/>
            <person name="Brindley P.J."/>
            <person name="Yang H."/>
            <person name="Wang J."/>
            <person name="Wang J."/>
            <person name="Gasser R.B."/>
        </authorList>
    </citation>
    <scope>NUCLEOTIDE SEQUENCE [LARGE SCALE GENOMIC DNA]</scope>
</reference>